<organism evidence="1">
    <name type="scientific">Anguilla anguilla</name>
    <name type="common">European freshwater eel</name>
    <name type="synonym">Muraena anguilla</name>
    <dbReference type="NCBI Taxonomy" id="7936"/>
    <lineage>
        <taxon>Eukaryota</taxon>
        <taxon>Metazoa</taxon>
        <taxon>Chordata</taxon>
        <taxon>Craniata</taxon>
        <taxon>Vertebrata</taxon>
        <taxon>Euteleostomi</taxon>
        <taxon>Actinopterygii</taxon>
        <taxon>Neopterygii</taxon>
        <taxon>Teleostei</taxon>
        <taxon>Anguilliformes</taxon>
        <taxon>Anguillidae</taxon>
        <taxon>Anguilla</taxon>
    </lineage>
</organism>
<accession>A0A0E9Q4P5</accession>
<proteinExistence type="predicted"/>
<reference evidence="1" key="2">
    <citation type="journal article" date="2015" name="Fish Shellfish Immunol.">
        <title>Early steps in the European eel (Anguilla anguilla)-Vibrio vulnificus interaction in the gills: Role of the RtxA13 toxin.</title>
        <authorList>
            <person name="Callol A."/>
            <person name="Pajuelo D."/>
            <person name="Ebbesson L."/>
            <person name="Teles M."/>
            <person name="MacKenzie S."/>
            <person name="Amaro C."/>
        </authorList>
    </citation>
    <scope>NUCLEOTIDE SEQUENCE</scope>
</reference>
<protein>
    <submittedName>
        <fullName evidence="1">Uncharacterized protein</fullName>
    </submittedName>
</protein>
<dbReference type="AlphaFoldDB" id="A0A0E9Q4P5"/>
<dbReference type="EMBL" id="GBXM01096731">
    <property type="protein sequence ID" value="JAH11846.1"/>
    <property type="molecule type" value="Transcribed_RNA"/>
</dbReference>
<evidence type="ECO:0000313" key="1">
    <source>
        <dbReference type="EMBL" id="JAH11846.1"/>
    </source>
</evidence>
<sequence length="30" mass="3805">MIHVMHKTEFYYYLNTPISYFKYKTQLKCL</sequence>
<name>A0A0E9Q4P5_ANGAN</name>
<reference evidence="1" key="1">
    <citation type="submission" date="2014-11" db="EMBL/GenBank/DDBJ databases">
        <authorList>
            <person name="Amaro Gonzalez C."/>
        </authorList>
    </citation>
    <scope>NUCLEOTIDE SEQUENCE</scope>
</reference>